<protein>
    <submittedName>
        <fullName evidence="1">Uncharacterized protein</fullName>
    </submittedName>
</protein>
<comment type="caution">
    <text evidence="1">The sequence shown here is derived from an EMBL/GenBank/DDBJ whole genome shotgun (WGS) entry which is preliminary data.</text>
</comment>
<dbReference type="EMBL" id="BART01035235">
    <property type="protein sequence ID" value="GAH12369.1"/>
    <property type="molecule type" value="Genomic_DNA"/>
</dbReference>
<accession>X1E5A8</accession>
<dbReference type="AlphaFoldDB" id="X1E5A8"/>
<proteinExistence type="predicted"/>
<feature type="non-terminal residue" evidence="1">
    <location>
        <position position="1"/>
    </location>
</feature>
<sequence length="89" mass="9981">LFKNKEGRNFILMANRDWKATQTAILTLNRNAVSTVAALDRKTGKWAELQLTQRGDRMTVAYELGPGDGTLLRIVRPPSRAKTRTNAKP</sequence>
<name>X1E5A8_9ZZZZ</name>
<evidence type="ECO:0000313" key="1">
    <source>
        <dbReference type="EMBL" id="GAH12369.1"/>
    </source>
</evidence>
<gene>
    <name evidence="1" type="ORF">S01H4_59930</name>
</gene>
<reference evidence="1" key="1">
    <citation type="journal article" date="2014" name="Front. Microbiol.">
        <title>High frequency of phylogenetically diverse reductive dehalogenase-homologous genes in deep subseafloor sedimentary metagenomes.</title>
        <authorList>
            <person name="Kawai M."/>
            <person name="Futagami T."/>
            <person name="Toyoda A."/>
            <person name="Takaki Y."/>
            <person name="Nishi S."/>
            <person name="Hori S."/>
            <person name="Arai W."/>
            <person name="Tsubouchi T."/>
            <person name="Morono Y."/>
            <person name="Uchiyama I."/>
            <person name="Ito T."/>
            <person name="Fujiyama A."/>
            <person name="Inagaki F."/>
            <person name="Takami H."/>
        </authorList>
    </citation>
    <scope>NUCLEOTIDE SEQUENCE</scope>
    <source>
        <strain evidence="1">Expedition CK06-06</strain>
    </source>
</reference>
<organism evidence="1">
    <name type="scientific">marine sediment metagenome</name>
    <dbReference type="NCBI Taxonomy" id="412755"/>
    <lineage>
        <taxon>unclassified sequences</taxon>
        <taxon>metagenomes</taxon>
        <taxon>ecological metagenomes</taxon>
    </lineage>
</organism>